<feature type="domain" description="Lumazine-binding" evidence="11">
    <location>
        <begin position="96"/>
        <end position="192"/>
    </location>
</feature>
<dbReference type="PANTHER" id="PTHR21098:SF12">
    <property type="entry name" value="RIBOFLAVIN SYNTHASE"/>
    <property type="match status" value="1"/>
</dbReference>
<dbReference type="PIRSF" id="PIRSF000498">
    <property type="entry name" value="Riboflavin_syn_A"/>
    <property type="match status" value="1"/>
</dbReference>
<evidence type="ECO:0000256" key="3">
    <source>
        <dbReference type="ARBA" id="ARBA00004887"/>
    </source>
</evidence>
<organism evidence="12 13">
    <name type="scientific">Compostibacter hankyongensis</name>
    <dbReference type="NCBI Taxonomy" id="1007089"/>
    <lineage>
        <taxon>Bacteria</taxon>
        <taxon>Pseudomonadati</taxon>
        <taxon>Bacteroidota</taxon>
        <taxon>Chitinophagia</taxon>
        <taxon>Chitinophagales</taxon>
        <taxon>Chitinophagaceae</taxon>
        <taxon>Compostibacter</taxon>
    </lineage>
</organism>
<keyword evidence="7" id="KW-0808">Transferase</keyword>
<dbReference type="NCBIfam" id="TIGR00187">
    <property type="entry name" value="ribE"/>
    <property type="match status" value="1"/>
</dbReference>
<evidence type="ECO:0000256" key="10">
    <source>
        <dbReference type="PROSITE-ProRule" id="PRU00524"/>
    </source>
</evidence>
<dbReference type="PROSITE" id="PS51177">
    <property type="entry name" value="LUMAZINE_BIND"/>
    <property type="match status" value="2"/>
</dbReference>
<comment type="pathway">
    <text evidence="3">Cofactor biosynthesis; riboflavin biosynthesis; riboflavin from 2-hydroxy-3-oxobutyl phosphate and 5-amino-6-(D-ribitylamino)uracil: step 2/2.</text>
</comment>
<evidence type="ECO:0000256" key="2">
    <source>
        <dbReference type="ARBA" id="ARBA00002803"/>
    </source>
</evidence>
<evidence type="ECO:0000256" key="7">
    <source>
        <dbReference type="ARBA" id="ARBA00022679"/>
    </source>
</evidence>
<evidence type="ECO:0000256" key="9">
    <source>
        <dbReference type="NCBIfam" id="TIGR00187"/>
    </source>
</evidence>
<feature type="repeat" description="Lumazine-binding" evidence="10">
    <location>
        <begin position="1"/>
        <end position="95"/>
    </location>
</feature>
<protein>
    <recommendedName>
        <fullName evidence="5 9">Riboflavin synthase</fullName>
        <ecNumber evidence="4 9">2.5.1.9</ecNumber>
    </recommendedName>
</protein>
<dbReference type="EC" id="2.5.1.9" evidence="4 9"/>
<evidence type="ECO:0000313" key="12">
    <source>
        <dbReference type="EMBL" id="GAA4311383.1"/>
    </source>
</evidence>
<dbReference type="CDD" id="cd00402">
    <property type="entry name" value="Riboflavin_synthase_like"/>
    <property type="match status" value="1"/>
</dbReference>
<comment type="function">
    <text evidence="2">Catalyzes the dismutation of two molecules of 6,7-dimethyl-8-ribityllumazine, resulting in the formation of riboflavin and 5-amino-6-(D-ribitylamino)uracil.</text>
</comment>
<feature type="domain" description="Lumazine-binding" evidence="11">
    <location>
        <begin position="1"/>
        <end position="95"/>
    </location>
</feature>
<dbReference type="InterPro" id="IPR017938">
    <property type="entry name" value="Riboflavin_synthase-like_b-brl"/>
</dbReference>
<gene>
    <name evidence="12" type="ORF">GCM10023143_20470</name>
</gene>
<comment type="caution">
    <text evidence="12">The sequence shown here is derived from an EMBL/GenBank/DDBJ whole genome shotgun (WGS) entry which is preliminary data.</text>
</comment>
<evidence type="ECO:0000256" key="8">
    <source>
        <dbReference type="ARBA" id="ARBA00022737"/>
    </source>
</evidence>
<evidence type="ECO:0000313" key="13">
    <source>
        <dbReference type="Proteomes" id="UP001501207"/>
    </source>
</evidence>
<dbReference type="InterPro" id="IPR023366">
    <property type="entry name" value="ATP_synth_asu-like_sf"/>
</dbReference>
<dbReference type="InterPro" id="IPR026017">
    <property type="entry name" value="Lumazine-bd_dom"/>
</dbReference>
<evidence type="ECO:0000256" key="1">
    <source>
        <dbReference type="ARBA" id="ARBA00000968"/>
    </source>
</evidence>
<sequence>MFTGIIEAQGQVRHIAREGGNLTLTVESPVSAELQVDQSVSHNGVCLTITAVSGRTHSTVAVAETLLKSNLGGIREGDFINLERAMKLQERVDGHLVQGHVDTTGTCLGREDRDGSYEYRFSYPERFARLLIEKGSVCLNGVSLTVYDLSGTEFSVSIIPYTFAHTNLQHLQAGDRVNLEFDMVGKYVTRSLDLDRSKV</sequence>
<accession>A0ABP8FUQ3</accession>
<reference evidence="13" key="1">
    <citation type="journal article" date="2019" name="Int. J. Syst. Evol. Microbiol.">
        <title>The Global Catalogue of Microorganisms (GCM) 10K type strain sequencing project: providing services to taxonomists for standard genome sequencing and annotation.</title>
        <authorList>
            <consortium name="The Broad Institute Genomics Platform"/>
            <consortium name="The Broad Institute Genome Sequencing Center for Infectious Disease"/>
            <person name="Wu L."/>
            <person name="Ma J."/>
        </authorList>
    </citation>
    <scope>NUCLEOTIDE SEQUENCE [LARGE SCALE GENOMIC DNA]</scope>
    <source>
        <strain evidence="13">JCM 17664</strain>
    </source>
</reference>
<feature type="repeat" description="Lumazine-binding" evidence="10">
    <location>
        <begin position="96"/>
        <end position="192"/>
    </location>
</feature>
<keyword evidence="8" id="KW-0677">Repeat</keyword>
<evidence type="ECO:0000256" key="4">
    <source>
        <dbReference type="ARBA" id="ARBA00012827"/>
    </source>
</evidence>
<keyword evidence="13" id="KW-1185">Reference proteome</keyword>
<proteinExistence type="predicted"/>
<dbReference type="PANTHER" id="PTHR21098">
    <property type="entry name" value="RIBOFLAVIN SYNTHASE ALPHA CHAIN"/>
    <property type="match status" value="1"/>
</dbReference>
<dbReference type="RefSeq" id="WP_344978880.1">
    <property type="nucleotide sequence ID" value="NZ_BAABFN010000004.1"/>
</dbReference>
<dbReference type="InterPro" id="IPR001783">
    <property type="entry name" value="Lumazine-bd"/>
</dbReference>
<dbReference type="NCBIfam" id="NF006767">
    <property type="entry name" value="PRK09289.1"/>
    <property type="match status" value="1"/>
</dbReference>
<evidence type="ECO:0000256" key="5">
    <source>
        <dbReference type="ARBA" id="ARBA00013950"/>
    </source>
</evidence>
<dbReference type="SUPFAM" id="SSF63380">
    <property type="entry name" value="Riboflavin synthase domain-like"/>
    <property type="match status" value="2"/>
</dbReference>
<dbReference type="Gene3D" id="2.40.30.20">
    <property type="match status" value="2"/>
</dbReference>
<evidence type="ECO:0000256" key="6">
    <source>
        <dbReference type="ARBA" id="ARBA00022619"/>
    </source>
</evidence>
<name>A0ABP8FUQ3_9BACT</name>
<dbReference type="EMBL" id="BAABFN010000004">
    <property type="protein sequence ID" value="GAA4311383.1"/>
    <property type="molecule type" value="Genomic_DNA"/>
</dbReference>
<keyword evidence="6" id="KW-0686">Riboflavin biosynthesis</keyword>
<dbReference type="Proteomes" id="UP001501207">
    <property type="component" value="Unassembled WGS sequence"/>
</dbReference>
<comment type="catalytic activity">
    <reaction evidence="1">
        <text>2 6,7-dimethyl-8-(1-D-ribityl)lumazine + H(+) = 5-amino-6-(D-ribitylamino)uracil + riboflavin</text>
        <dbReference type="Rhea" id="RHEA:20772"/>
        <dbReference type="ChEBI" id="CHEBI:15378"/>
        <dbReference type="ChEBI" id="CHEBI:15934"/>
        <dbReference type="ChEBI" id="CHEBI:57986"/>
        <dbReference type="ChEBI" id="CHEBI:58201"/>
        <dbReference type="EC" id="2.5.1.9"/>
    </reaction>
</comment>
<dbReference type="Pfam" id="PF00677">
    <property type="entry name" value="Lum_binding"/>
    <property type="match status" value="2"/>
</dbReference>
<evidence type="ECO:0000259" key="11">
    <source>
        <dbReference type="PROSITE" id="PS51177"/>
    </source>
</evidence>